<evidence type="ECO:0000256" key="1">
    <source>
        <dbReference type="SAM" id="SignalP"/>
    </source>
</evidence>
<gene>
    <name evidence="3" type="ORF">SAMN05216290_3993</name>
</gene>
<feature type="signal peptide" evidence="1">
    <location>
        <begin position="1"/>
        <end position="21"/>
    </location>
</feature>
<proteinExistence type="predicted"/>
<name>A0A1I0RRC3_9BACT</name>
<evidence type="ECO:0000259" key="2">
    <source>
        <dbReference type="Pfam" id="PF18962"/>
    </source>
</evidence>
<dbReference type="SUPFAM" id="SSF50969">
    <property type="entry name" value="YVTN repeat-like/Quinoprotein amine dehydrogenase"/>
    <property type="match status" value="1"/>
</dbReference>
<protein>
    <submittedName>
        <fullName evidence="3">Por secretion system C-terminal sorting domain-containing protein</fullName>
    </submittedName>
</protein>
<dbReference type="Proteomes" id="UP000199437">
    <property type="component" value="Unassembled WGS sequence"/>
</dbReference>
<dbReference type="InterPro" id="IPR011044">
    <property type="entry name" value="Quino_amine_DH_bsu"/>
</dbReference>
<dbReference type="Pfam" id="PF18962">
    <property type="entry name" value="Por_Secre_tail"/>
    <property type="match status" value="1"/>
</dbReference>
<evidence type="ECO:0000313" key="3">
    <source>
        <dbReference type="EMBL" id="SEW43832.1"/>
    </source>
</evidence>
<dbReference type="OrthoDB" id="849076at2"/>
<dbReference type="EMBL" id="FOIR01000006">
    <property type="protein sequence ID" value="SEW43832.1"/>
    <property type="molecule type" value="Genomic_DNA"/>
</dbReference>
<dbReference type="RefSeq" id="WP_090261190.1">
    <property type="nucleotide sequence ID" value="NZ_FOIR01000006.1"/>
</dbReference>
<dbReference type="GeneID" id="99988658"/>
<dbReference type="STRING" id="1267423.SAMN05216290_3993"/>
<dbReference type="NCBIfam" id="TIGR04183">
    <property type="entry name" value="Por_Secre_tail"/>
    <property type="match status" value="1"/>
</dbReference>
<keyword evidence="4" id="KW-1185">Reference proteome</keyword>
<feature type="chain" id="PRO_5011492273" evidence="1">
    <location>
        <begin position="22"/>
        <end position="698"/>
    </location>
</feature>
<sequence>MYLKNTLTLLLLVGFFSKATASYYSSDPNFANLSTEFFYAIEGTEVVRLDKFMNAEPIGVTVCETCLIGVSPVGELYVINVDEGFVDRMDPETKETSRVVDWEWGNETYVGNRMPVDFQGDTIRIPGFEINLQNQILTKNNEGFFSGNIDGGINIDDVSFDPVLLKKVFIKTDYWSGGSQSYLIKEDEETDFPSSDGVELDRRFLGIFYNKSGQLYGYGRNTGDGENLYVINQKTGISTLVNSQFKYRSITGNANFENNGVISKINSFDFGLRKVGSEPVSLAFELINNSGETVVFSGFDDANDSSLEISDNSGENILVGDTLKAIIEFYPSELNELSLYKKYKFVLQGNIIEDSVSISARSFDFTNIETENIWKLYSNDNHNLFLGKLDEEFEQQEFINLNEAIGDVAITPEGGLYGLSAGKVYRIDQRSGGTELALVLGEEVSNSTTQNHYLSITFTSESSGYAIKRSAARSGGTGWSYSQRVVSFDLNTQEVTSSNNLNYFQGLSALTFDPSIISFYAFGRAEESSAGVIKVISENGELLKEIEYPESIYPKGFFVTESAIPYLYDHSGVLYEMDVFEGEFTQVGEVLGATSLVSKLPEFGSTPNFDNVVTSTNEDLFANLSIYPNPASGEVLLRGLPNNLIDIDIVGLDGKVHKLPNNNEGFDRIDISNLKKGLYLFRFWSESGLLAKKKFIKH</sequence>
<keyword evidence="1" id="KW-0732">Signal</keyword>
<accession>A0A1I0RRC3</accession>
<dbReference type="InterPro" id="IPR026444">
    <property type="entry name" value="Secre_tail"/>
</dbReference>
<organism evidence="3 4">
    <name type="scientific">Roseivirga pacifica</name>
    <dbReference type="NCBI Taxonomy" id="1267423"/>
    <lineage>
        <taxon>Bacteria</taxon>
        <taxon>Pseudomonadati</taxon>
        <taxon>Bacteroidota</taxon>
        <taxon>Cytophagia</taxon>
        <taxon>Cytophagales</taxon>
        <taxon>Roseivirgaceae</taxon>
        <taxon>Roseivirga</taxon>
    </lineage>
</organism>
<reference evidence="4" key="1">
    <citation type="submission" date="2016-10" db="EMBL/GenBank/DDBJ databases">
        <authorList>
            <person name="Varghese N."/>
            <person name="Submissions S."/>
        </authorList>
    </citation>
    <scope>NUCLEOTIDE SEQUENCE [LARGE SCALE GENOMIC DNA]</scope>
    <source>
        <strain evidence="4">CGMCC 1.12402</strain>
    </source>
</reference>
<evidence type="ECO:0000313" key="4">
    <source>
        <dbReference type="Proteomes" id="UP000199437"/>
    </source>
</evidence>
<feature type="domain" description="Secretion system C-terminal sorting" evidence="2">
    <location>
        <begin position="626"/>
        <end position="696"/>
    </location>
</feature>
<dbReference type="AlphaFoldDB" id="A0A1I0RRC3"/>